<proteinExistence type="predicted"/>
<accession>A0A0L0DVP1</accession>
<feature type="compositionally biased region" description="Low complexity" evidence="1">
    <location>
        <begin position="111"/>
        <end position="134"/>
    </location>
</feature>
<name>A0A0L0DVP1_THETB</name>
<organism evidence="2 3">
    <name type="scientific">Thecamonas trahens ATCC 50062</name>
    <dbReference type="NCBI Taxonomy" id="461836"/>
    <lineage>
        <taxon>Eukaryota</taxon>
        <taxon>Apusozoa</taxon>
        <taxon>Apusomonadida</taxon>
        <taxon>Apusomonadidae</taxon>
        <taxon>Thecamonas</taxon>
    </lineage>
</organism>
<sequence>MAIRDAVLFIDNERLSIHAEVADLGRESQRIVASMADDRETDQHLLDTWRVHHRAKLRLQALAKLEAFLDAECPAYAELRGAFKGSDSWADELLPPPPLVGWRDVESTAPSYSSIGSTTAVSSSYVSGSTSSFS</sequence>
<dbReference type="AlphaFoldDB" id="A0A0L0DVP1"/>
<evidence type="ECO:0000313" key="2">
    <source>
        <dbReference type="EMBL" id="KNC56247.1"/>
    </source>
</evidence>
<evidence type="ECO:0000313" key="3">
    <source>
        <dbReference type="Proteomes" id="UP000054408"/>
    </source>
</evidence>
<feature type="region of interest" description="Disordered" evidence="1">
    <location>
        <begin position="109"/>
        <end position="134"/>
    </location>
</feature>
<dbReference type="EMBL" id="GL349441">
    <property type="protein sequence ID" value="KNC56247.1"/>
    <property type="molecule type" value="Genomic_DNA"/>
</dbReference>
<protein>
    <submittedName>
        <fullName evidence="2">Uncharacterized protein</fullName>
    </submittedName>
</protein>
<evidence type="ECO:0000256" key="1">
    <source>
        <dbReference type="SAM" id="MobiDB-lite"/>
    </source>
</evidence>
<reference evidence="2 3" key="1">
    <citation type="submission" date="2010-05" db="EMBL/GenBank/DDBJ databases">
        <title>The Genome Sequence of Thecamonas trahens ATCC 50062.</title>
        <authorList>
            <consortium name="The Broad Institute Genome Sequencing Platform"/>
            <person name="Russ C."/>
            <person name="Cuomo C."/>
            <person name="Shea T."/>
            <person name="Young S.K."/>
            <person name="Zeng Q."/>
            <person name="Koehrsen M."/>
            <person name="Haas B."/>
            <person name="Borodovsky M."/>
            <person name="Guigo R."/>
            <person name="Alvarado L."/>
            <person name="Berlin A."/>
            <person name="Bochicchio J."/>
            <person name="Borenstein D."/>
            <person name="Chapman S."/>
            <person name="Chen Z."/>
            <person name="Freedman E."/>
            <person name="Gellesch M."/>
            <person name="Goldberg J."/>
            <person name="Griggs A."/>
            <person name="Gujja S."/>
            <person name="Heilman E."/>
            <person name="Heiman D."/>
            <person name="Hepburn T."/>
            <person name="Howarth C."/>
            <person name="Jen D."/>
            <person name="Larson L."/>
            <person name="Mehta T."/>
            <person name="Park D."/>
            <person name="Pearson M."/>
            <person name="Roberts A."/>
            <person name="Saif S."/>
            <person name="Shenoy N."/>
            <person name="Sisk P."/>
            <person name="Stolte C."/>
            <person name="Sykes S."/>
            <person name="Thomson T."/>
            <person name="Walk T."/>
            <person name="White J."/>
            <person name="Yandava C."/>
            <person name="Burger G."/>
            <person name="Gray M.W."/>
            <person name="Holland P.W.H."/>
            <person name="King N."/>
            <person name="Lang F.B.F."/>
            <person name="Roger A.J."/>
            <person name="Ruiz-Trillo I."/>
            <person name="Lander E."/>
            <person name="Nusbaum C."/>
        </authorList>
    </citation>
    <scope>NUCLEOTIDE SEQUENCE [LARGE SCALE GENOMIC DNA]</scope>
    <source>
        <strain evidence="2 3">ATCC 50062</strain>
    </source>
</reference>
<dbReference type="GeneID" id="25561908"/>
<gene>
    <name evidence="2" type="ORF">AMSG_02216</name>
</gene>
<keyword evidence="3" id="KW-1185">Reference proteome</keyword>
<dbReference type="Proteomes" id="UP000054408">
    <property type="component" value="Unassembled WGS sequence"/>
</dbReference>
<dbReference type="RefSeq" id="XP_013760769.1">
    <property type="nucleotide sequence ID" value="XM_013905315.1"/>
</dbReference>